<feature type="domain" description="Heparin-sulfate lyase N-terminal" evidence="6">
    <location>
        <begin position="117"/>
        <end position="362"/>
    </location>
</feature>
<keyword evidence="8" id="KW-1185">Reference proteome</keyword>
<dbReference type="Proteomes" id="UP000198373">
    <property type="component" value="Unassembled WGS sequence"/>
</dbReference>
<keyword evidence="4" id="KW-0456">Lyase</keyword>
<comment type="subcellular location">
    <subcellularLocation>
        <location evidence="1">Periplasm</location>
    </subcellularLocation>
</comment>
<keyword evidence="3" id="KW-0574">Periplasm</keyword>
<evidence type="ECO:0000256" key="4">
    <source>
        <dbReference type="ARBA" id="ARBA00023239"/>
    </source>
</evidence>
<feature type="domain" description="Heparinase II/III-like C-terminal" evidence="5">
    <location>
        <begin position="428"/>
        <end position="644"/>
    </location>
</feature>
<dbReference type="Gene3D" id="2.70.98.70">
    <property type="match status" value="1"/>
</dbReference>
<sequence length="718" mass="78596">MNGRSTTRVQRLEWYLRRLHAMTPGEVGWRAGRLVEQRLPRRSLGAASRARLLGRANAGWEPVLHDFRNGVGRPVLLDRSRAREIAGRHPDQVAALVEAADRIRAGVVTYFGHPGARLGWPIDWNHDPVSDVRWPLVDAARIDHRTAAADPKWIWELNRLQHLPWLAEAWLFTGRDEFAELALVHLDSWLDQNRVGQGIAWRGAFEAGVRAVSVAVALQGLRDFDRLTDARFERVVRMLASSAELCWRHRSRYSSANNHLVGELAGLATVAILFPELAPSPRWERQAVHGLADEASRQILPDGAGAEQAVGYQVFTVELLMVVAVLLSARGDVIPAPLTAAIDRSADYLAAVVGDTDPDPRYGDDDEGFALRLGPEPRRTVRDHLGLVAAFTDNARAREAGTSTLAAGWVRAVRGTVEASPDVPAARRESGFVAPQGGLVVLRSPGRRITVDVGPLGYLAIAAHGHADALAVTVSLDGHDVVGQPGAASYYGHPEWRSVHRSTRAHPTVTVDGQSSSVPGGPFLWTRHARVRVRSVDLDRGIVDAEHDGYQRLAAPVTHRRWLSAPRGEPVVLVIDEVTGAGVHEMRTSWPLHPDLDVERVPQGHLVTRNGTTVLQILAAAVPGATLDEVRGDEETHLGWWSDRLESRVPSWLVGGSTRGATPLVAATLLCPPGHVPVDEFTVARRSDLITVAWRCGAERWEAVVDRSRPGAVTRRTR</sequence>
<dbReference type="SUPFAM" id="SSF48230">
    <property type="entry name" value="Chondroitin AC/alginate lyase"/>
    <property type="match status" value="1"/>
</dbReference>
<dbReference type="GO" id="GO:0016829">
    <property type="term" value="F:lyase activity"/>
    <property type="evidence" value="ECO:0007669"/>
    <property type="project" value="UniProtKB-KW"/>
</dbReference>
<dbReference type="PANTHER" id="PTHR39210:SF1">
    <property type="entry name" value="HEPARIN-SULFATE LYASE"/>
    <property type="match status" value="1"/>
</dbReference>
<dbReference type="Pfam" id="PF07940">
    <property type="entry name" value="Hepar_II_III_C"/>
    <property type="match status" value="1"/>
</dbReference>
<dbReference type="InterPro" id="IPR031680">
    <property type="entry name" value="Hepar_II_III_N"/>
</dbReference>
<gene>
    <name evidence="7" type="ORF">SAMN06893096_11351</name>
</gene>
<dbReference type="Pfam" id="PF16889">
    <property type="entry name" value="Hepar_II_III_N"/>
    <property type="match status" value="1"/>
</dbReference>
<dbReference type="PANTHER" id="PTHR39210">
    <property type="entry name" value="HEPARIN-SULFATE LYASE"/>
    <property type="match status" value="1"/>
</dbReference>
<evidence type="ECO:0000256" key="1">
    <source>
        <dbReference type="ARBA" id="ARBA00004418"/>
    </source>
</evidence>
<evidence type="ECO:0000256" key="3">
    <source>
        <dbReference type="ARBA" id="ARBA00022764"/>
    </source>
</evidence>
<name>A0A239J8T2_9ACTN</name>
<organism evidence="7 8">
    <name type="scientific">Geodermatophilus pulveris</name>
    <dbReference type="NCBI Taxonomy" id="1564159"/>
    <lineage>
        <taxon>Bacteria</taxon>
        <taxon>Bacillati</taxon>
        <taxon>Actinomycetota</taxon>
        <taxon>Actinomycetes</taxon>
        <taxon>Geodermatophilales</taxon>
        <taxon>Geodermatophilaceae</taxon>
        <taxon>Geodermatophilus</taxon>
    </lineage>
</organism>
<dbReference type="AlphaFoldDB" id="A0A239J8T2"/>
<keyword evidence="2" id="KW-0732">Signal</keyword>
<proteinExistence type="predicted"/>
<reference evidence="8" key="1">
    <citation type="submission" date="2017-06" db="EMBL/GenBank/DDBJ databases">
        <authorList>
            <person name="Varghese N."/>
            <person name="Submissions S."/>
        </authorList>
    </citation>
    <scope>NUCLEOTIDE SEQUENCE [LARGE SCALE GENOMIC DNA]</scope>
    <source>
        <strain evidence="8">DSM 46839</strain>
    </source>
</reference>
<evidence type="ECO:0000256" key="2">
    <source>
        <dbReference type="ARBA" id="ARBA00022729"/>
    </source>
</evidence>
<evidence type="ECO:0000313" key="7">
    <source>
        <dbReference type="EMBL" id="SNT02277.1"/>
    </source>
</evidence>
<dbReference type="EMBL" id="FZOO01000013">
    <property type="protein sequence ID" value="SNT02277.1"/>
    <property type="molecule type" value="Genomic_DNA"/>
</dbReference>
<evidence type="ECO:0000313" key="8">
    <source>
        <dbReference type="Proteomes" id="UP000198373"/>
    </source>
</evidence>
<dbReference type="GO" id="GO:0042597">
    <property type="term" value="C:periplasmic space"/>
    <property type="evidence" value="ECO:0007669"/>
    <property type="project" value="UniProtKB-SubCell"/>
</dbReference>
<dbReference type="InterPro" id="IPR008929">
    <property type="entry name" value="Chondroitin_lyas"/>
</dbReference>
<accession>A0A239J8T2</accession>
<dbReference type="InterPro" id="IPR012480">
    <property type="entry name" value="Hepar_II_III_C"/>
</dbReference>
<evidence type="ECO:0000259" key="6">
    <source>
        <dbReference type="Pfam" id="PF16889"/>
    </source>
</evidence>
<protein>
    <submittedName>
        <fullName evidence="7">Heparinase II/III N-terminus</fullName>
    </submittedName>
</protein>
<dbReference type="Gene3D" id="1.50.10.100">
    <property type="entry name" value="Chondroitin AC/alginate lyase"/>
    <property type="match status" value="1"/>
</dbReference>
<evidence type="ECO:0000259" key="5">
    <source>
        <dbReference type="Pfam" id="PF07940"/>
    </source>
</evidence>